<comment type="similarity">
    <text evidence="2">Belongs to the OmpP1/FadL family.</text>
</comment>
<dbReference type="Proteomes" id="UP000606003">
    <property type="component" value="Unassembled WGS sequence"/>
</dbReference>
<keyword evidence="3" id="KW-1134">Transmembrane beta strand</keyword>
<keyword evidence="4" id="KW-0812">Transmembrane</keyword>
<evidence type="ECO:0000256" key="6">
    <source>
        <dbReference type="ARBA" id="ARBA00023136"/>
    </source>
</evidence>
<evidence type="ECO:0000313" key="9">
    <source>
        <dbReference type="EMBL" id="MBD2723573.1"/>
    </source>
</evidence>
<dbReference type="PANTHER" id="PTHR35093">
    <property type="entry name" value="OUTER MEMBRANE PROTEIN NMB0088-RELATED"/>
    <property type="match status" value="1"/>
</dbReference>
<reference evidence="9 10" key="1">
    <citation type="submission" date="2020-09" db="EMBL/GenBank/DDBJ databases">
        <authorList>
            <person name="Kim M.K."/>
        </authorList>
    </citation>
    <scope>NUCLEOTIDE SEQUENCE [LARGE SCALE GENOMIC DNA]</scope>
    <source>
        <strain evidence="9 10">BT189</strain>
    </source>
</reference>
<dbReference type="Gene3D" id="2.40.160.60">
    <property type="entry name" value="Outer membrane protein transport protein (OMPP1/FadL/TodX)"/>
    <property type="match status" value="1"/>
</dbReference>
<comment type="subcellular location">
    <subcellularLocation>
        <location evidence="1">Cell outer membrane</location>
        <topology evidence="1">Multi-pass membrane protein</topology>
    </subcellularLocation>
</comment>
<feature type="chain" id="PRO_5045754366" evidence="8">
    <location>
        <begin position="23"/>
        <end position="428"/>
    </location>
</feature>
<protein>
    <submittedName>
        <fullName evidence="9">Outer membrane protein transport protein</fullName>
    </submittedName>
</protein>
<name>A0ABR8JXP2_9BACT</name>
<dbReference type="RefSeq" id="WP_190926407.1">
    <property type="nucleotide sequence ID" value="NZ_JACXAC010000005.1"/>
</dbReference>
<sequence length="428" mass="44984">MTVKTLLLAGGALLASASAASASGFQVNLGGQKNIGMGGVGVGLSLDQAAMFYNPGALALVRENGVQFGVNAALARISFRSENGGDQRALQNSVVTPFNFYAGFGPKDAKYKFGLAVYTPYGNKVKYADGWEGRYALTEIDLKAVYVQPTFSYAITPQLSVGAGLMILAYGSVNLQKDLPLPTGPGHIELDGKAKTQFGYNAGIFFKPSDKLGVGVSYRSQIDAKVENGSITYTGLPTGASAGIVNPSFTANKFAATLPLPAVASIGIGINPTDKLTLGVDAALTFWSQYRTLDFAFSSDNGGTGVVGGSATSTSKRNYQDALAFRVGGQYMVSDKLAVRAGASYDFSAVRDGFVTPETPDADRAIGTLGLSYQVTEKLGVDASFLFEALVKRTQTQQDLLNLGTTDRVAGTFRTNAYIPGIGLHYKF</sequence>
<evidence type="ECO:0000313" key="10">
    <source>
        <dbReference type="Proteomes" id="UP000606003"/>
    </source>
</evidence>
<dbReference type="PANTHER" id="PTHR35093:SF8">
    <property type="entry name" value="OUTER MEMBRANE PROTEIN NMB0088-RELATED"/>
    <property type="match status" value="1"/>
</dbReference>
<organism evidence="9 10">
    <name type="scientific">Hymenobacter armeniacus</name>
    <dbReference type="NCBI Taxonomy" id="2771358"/>
    <lineage>
        <taxon>Bacteria</taxon>
        <taxon>Pseudomonadati</taxon>
        <taxon>Bacteroidota</taxon>
        <taxon>Cytophagia</taxon>
        <taxon>Cytophagales</taxon>
        <taxon>Hymenobacteraceae</taxon>
        <taxon>Hymenobacter</taxon>
    </lineage>
</organism>
<accession>A0ABR8JXP2</accession>
<dbReference type="SUPFAM" id="SSF56935">
    <property type="entry name" value="Porins"/>
    <property type="match status" value="1"/>
</dbReference>
<feature type="signal peptide" evidence="8">
    <location>
        <begin position="1"/>
        <end position="22"/>
    </location>
</feature>
<keyword evidence="10" id="KW-1185">Reference proteome</keyword>
<gene>
    <name evidence="9" type="ORF">IC234_15690</name>
</gene>
<dbReference type="EMBL" id="JACXAC010000005">
    <property type="protein sequence ID" value="MBD2723573.1"/>
    <property type="molecule type" value="Genomic_DNA"/>
</dbReference>
<dbReference type="InterPro" id="IPR005017">
    <property type="entry name" value="OMPP1/FadL/TodX"/>
</dbReference>
<evidence type="ECO:0000256" key="1">
    <source>
        <dbReference type="ARBA" id="ARBA00004571"/>
    </source>
</evidence>
<keyword evidence="7" id="KW-0998">Cell outer membrane</keyword>
<evidence type="ECO:0000256" key="2">
    <source>
        <dbReference type="ARBA" id="ARBA00008163"/>
    </source>
</evidence>
<keyword evidence="5 8" id="KW-0732">Signal</keyword>
<dbReference type="Pfam" id="PF03349">
    <property type="entry name" value="Toluene_X"/>
    <property type="match status" value="1"/>
</dbReference>
<evidence type="ECO:0000256" key="4">
    <source>
        <dbReference type="ARBA" id="ARBA00022692"/>
    </source>
</evidence>
<evidence type="ECO:0000256" key="8">
    <source>
        <dbReference type="SAM" id="SignalP"/>
    </source>
</evidence>
<proteinExistence type="inferred from homology"/>
<evidence type="ECO:0000256" key="5">
    <source>
        <dbReference type="ARBA" id="ARBA00022729"/>
    </source>
</evidence>
<evidence type="ECO:0000256" key="3">
    <source>
        <dbReference type="ARBA" id="ARBA00022452"/>
    </source>
</evidence>
<evidence type="ECO:0000256" key="7">
    <source>
        <dbReference type="ARBA" id="ARBA00023237"/>
    </source>
</evidence>
<keyword evidence="6" id="KW-0472">Membrane</keyword>
<comment type="caution">
    <text evidence="9">The sequence shown here is derived from an EMBL/GenBank/DDBJ whole genome shotgun (WGS) entry which is preliminary data.</text>
</comment>